<sequence length="450" mass="51301">MAHFTRKECKHRRHLKRQWVGACRSIGEGWACFDSGGKRMIVELSVLCQGCHFEGSGKAYTSNKFNIRPKLNVFITSLKSRNNPNLLTGRAINWTTSQFEPQSPEADEDQGPSDVIKSRSFERRKDEASMSKIERSAEEGERLSTGNSIVVPIARYPDAFRDLVPALWTLKATSNVQEFGRKIFLKEHVKCTADVYFMSVFEDDNNGPPRMNVTAFSTYRGTILPTRVHNQMEFRPEYLYKLENVARRDRISASLAVHLSAVFPFLFQASIRPGFYKSWSLKFDQMETFRIRRGQGLTILGYSRGRLDSRHVHAWGWRHVDQNSMQTVEKFRSRDCAPISAPSAGFQNSVGSAVFAPSHCSLPTQPLCLASMTESSLMLVRKYEIDSRGTLNGRVIPSSMSEHAMSVYIRRDTPLIFFGRVFLNEFGDQSRSMVKRNGQYLSEIEVWKTG</sequence>
<dbReference type="Proteomes" id="UP001175227">
    <property type="component" value="Unassembled WGS sequence"/>
</dbReference>
<evidence type="ECO:0000313" key="2">
    <source>
        <dbReference type="EMBL" id="KAK0479294.1"/>
    </source>
</evidence>
<feature type="region of interest" description="Disordered" evidence="1">
    <location>
        <begin position="99"/>
        <end position="141"/>
    </location>
</feature>
<protein>
    <submittedName>
        <fullName evidence="2">Uncharacterized protein</fullName>
    </submittedName>
</protein>
<proteinExistence type="predicted"/>
<gene>
    <name evidence="2" type="ORF">IW261DRAFT_1593822</name>
</gene>
<dbReference type="EMBL" id="JAUEPR010000012">
    <property type="protein sequence ID" value="KAK0479294.1"/>
    <property type="molecule type" value="Genomic_DNA"/>
</dbReference>
<evidence type="ECO:0000313" key="3">
    <source>
        <dbReference type="Proteomes" id="UP001175227"/>
    </source>
</evidence>
<name>A0AA39UEI5_9AGAR</name>
<reference evidence="2" key="1">
    <citation type="submission" date="2023-06" db="EMBL/GenBank/DDBJ databases">
        <authorList>
            <consortium name="Lawrence Berkeley National Laboratory"/>
            <person name="Ahrendt S."/>
            <person name="Sahu N."/>
            <person name="Indic B."/>
            <person name="Wong-Bajracharya J."/>
            <person name="Merenyi Z."/>
            <person name="Ke H.-M."/>
            <person name="Monk M."/>
            <person name="Kocsube S."/>
            <person name="Drula E."/>
            <person name="Lipzen A."/>
            <person name="Balint B."/>
            <person name="Henrissat B."/>
            <person name="Andreopoulos B."/>
            <person name="Martin F.M."/>
            <person name="Harder C.B."/>
            <person name="Rigling D."/>
            <person name="Ford K.L."/>
            <person name="Foster G.D."/>
            <person name="Pangilinan J."/>
            <person name="Papanicolaou A."/>
            <person name="Barry K."/>
            <person name="LaButti K."/>
            <person name="Viragh M."/>
            <person name="Koriabine M."/>
            <person name="Yan M."/>
            <person name="Riley R."/>
            <person name="Champramary S."/>
            <person name="Plett K.L."/>
            <person name="Tsai I.J."/>
            <person name="Slot J."/>
            <person name="Sipos G."/>
            <person name="Plett J."/>
            <person name="Nagy L.G."/>
            <person name="Grigoriev I.V."/>
        </authorList>
    </citation>
    <scope>NUCLEOTIDE SEQUENCE</scope>
    <source>
        <strain evidence="2">ICMP 16352</strain>
    </source>
</reference>
<evidence type="ECO:0000256" key="1">
    <source>
        <dbReference type="SAM" id="MobiDB-lite"/>
    </source>
</evidence>
<comment type="caution">
    <text evidence="2">The sequence shown here is derived from an EMBL/GenBank/DDBJ whole genome shotgun (WGS) entry which is preliminary data.</text>
</comment>
<organism evidence="2 3">
    <name type="scientific">Armillaria novae-zelandiae</name>
    <dbReference type="NCBI Taxonomy" id="153914"/>
    <lineage>
        <taxon>Eukaryota</taxon>
        <taxon>Fungi</taxon>
        <taxon>Dikarya</taxon>
        <taxon>Basidiomycota</taxon>
        <taxon>Agaricomycotina</taxon>
        <taxon>Agaricomycetes</taxon>
        <taxon>Agaricomycetidae</taxon>
        <taxon>Agaricales</taxon>
        <taxon>Marasmiineae</taxon>
        <taxon>Physalacriaceae</taxon>
        <taxon>Armillaria</taxon>
    </lineage>
</organism>
<feature type="compositionally biased region" description="Basic and acidic residues" evidence="1">
    <location>
        <begin position="116"/>
        <end position="141"/>
    </location>
</feature>
<dbReference type="AlphaFoldDB" id="A0AA39UEI5"/>
<accession>A0AA39UEI5</accession>
<keyword evidence="3" id="KW-1185">Reference proteome</keyword>